<name>A0A0K2SY31_LEPSM</name>
<dbReference type="EMBL" id="HACA01001327">
    <property type="protein sequence ID" value="CDW18688.1"/>
    <property type="molecule type" value="Transcribed_RNA"/>
</dbReference>
<accession>A0A0K2SY31</accession>
<sequence>MLNDACKFPRKVFQKKCSYNKVAMILLRLIEYFQIIFWTN</sequence>
<evidence type="ECO:0000313" key="1">
    <source>
        <dbReference type="EMBL" id="CDW18688.1"/>
    </source>
</evidence>
<organism evidence="1">
    <name type="scientific">Lepeophtheirus salmonis</name>
    <name type="common">Salmon louse</name>
    <name type="synonym">Caligus salmonis</name>
    <dbReference type="NCBI Taxonomy" id="72036"/>
    <lineage>
        <taxon>Eukaryota</taxon>
        <taxon>Metazoa</taxon>
        <taxon>Ecdysozoa</taxon>
        <taxon>Arthropoda</taxon>
        <taxon>Crustacea</taxon>
        <taxon>Multicrustacea</taxon>
        <taxon>Hexanauplia</taxon>
        <taxon>Copepoda</taxon>
        <taxon>Siphonostomatoida</taxon>
        <taxon>Caligidae</taxon>
        <taxon>Lepeophtheirus</taxon>
    </lineage>
</organism>
<proteinExistence type="predicted"/>
<dbReference type="AlphaFoldDB" id="A0A0K2SY31"/>
<reference evidence="1" key="1">
    <citation type="submission" date="2014-05" db="EMBL/GenBank/DDBJ databases">
        <authorList>
            <person name="Chronopoulou M."/>
        </authorList>
    </citation>
    <scope>NUCLEOTIDE SEQUENCE</scope>
    <source>
        <tissue evidence="1">Whole organism</tissue>
    </source>
</reference>
<protein>
    <submittedName>
        <fullName evidence="1">Uncharacterized protein</fullName>
    </submittedName>
</protein>